<evidence type="ECO:0000256" key="2">
    <source>
        <dbReference type="PROSITE-ProRule" id="PRU00708"/>
    </source>
</evidence>
<keyword evidence="4" id="KW-1185">Reference proteome</keyword>
<dbReference type="PANTHER" id="PTHR47926">
    <property type="entry name" value="PENTATRICOPEPTIDE REPEAT-CONTAINING PROTEIN"/>
    <property type="match status" value="1"/>
</dbReference>
<feature type="repeat" description="PPR" evidence="2">
    <location>
        <begin position="220"/>
        <end position="254"/>
    </location>
</feature>
<feature type="repeat" description="PPR" evidence="2">
    <location>
        <begin position="618"/>
        <end position="652"/>
    </location>
</feature>
<dbReference type="Proteomes" id="UP000015453">
    <property type="component" value="Unassembled WGS sequence"/>
</dbReference>
<feature type="repeat" description="PPR" evidence="2">
    <location>
        <begin position="423"/>
        <end position="457"/>
    </location>
</feature>
<gene>
    <name evidence="3" type="ORF">M569_07818</name>
</gene>
<evidence type="ECO:0000313" key="4">
    <source>
        <dbReference type="Proteomes" id="UP000015453"/>
    </source>
</evidence>
<feature type="repeat" description="PPR" evidence="2">
    <location>
        <begin position="653"/>
        <end position="687"/>
    </location>
</feature>
<dbReference type="Gene3D" id="1.25.40.10">
    <property type="entry name" value="Tetratricopeptide repeat domain"/>
    <property type="match status" value="5"/>
</dbReference>
<proteinExistence type="predicted"/>
<evidence type="ECO:0008006" key="5">
    <source>
        <dbReference type="Google" id="ProtNLM"/>
    </source>
</evidence>
<sequence length="802" mass="88861">MKTLLSTSSVFRRIHFAYSDRLSDEGIQSLVRNRRYREALKLYSQEQANRNSSSSRYTFPSLLKACTSLLNFRYGESLHASVIKAGFYSDAYVVSSLIRMYVASGSLVCADKLFDKMSQRDVALYNSIIDGHFRIGSFEGGMAHFLRMVTANVKPDGYTLSILLGSCADISSGKEIHGYALRNRCNDDPFVVTAMIDMYFGFRCPVDGWKVFEKSENKCNIAVWNSIINGCCHNGLFENGFQLFISAKREALPLGSTTFSISLTASSQVEQFDFGSQLHCDVIKMGFENDSYVCTSLISLYSNYGDLNDSLKVIRLEQDKDIELWNATISAYLSHGRPNDALDVYSFSRKLEIVPDSFTMMNVLIACSMTGSISLGTAIHGEVIKRRMEEDTVTVQSALQTLYSKCGRTEDAHKVFSGMKSRDVIAWGSMIHGCRENMEFSKALILLNAMLRDDVKPDSNILATALNASVGLVGFSIHGFAVKAGLDSDPFTGTALIEFYGNRGQPEMAHKSFSDVVDKNVVAVWNSLMSCYSLNGMPEIAIALLPQLPCVDSISATVALSSISQISALLPGKATHCRVIRSELPQETRLHNSLLDMYIKCGCFTYAERVFSLMPEPDVFTWNSMIHGYGFNGRCKRALDLFEEMKGTGQKPDGVTFLAVISSCNHCGYVDRGLELFRSMREHGVEPRTDHYVAAVDMMGRQGNALAELIDGMAEAATTEDSAGIWVSLLSACRVHRDVEVGEAVAKRLMEMEPGEGSHYVQLLKLYVEAGLMEKAEDLRAAMMKKKGLHTKKLPGISRLSR</sequence>
<dbReference type="NCBIfam" id="TIGR00756">
    <property type="entry name" value="PPR"/>
    <property type="match status" value="3"/>
</dbReference>
<accession>S8CJV3</accession>
<reference evidence="3 4" key="1">
    <citation type="journal article" date="2013" name="BMC Genomics">
        <title>The miniature genome of a carnivorous plant Genlisea aurea contains a low number of genes and short non-coding sequences.</title>
        <authorList>
            <person name="Leushkin E.V."/>
            <person name="Sutormin R.A."/>
            <person name="Nabieva E.R."/>
            <person name="Penin A.A."/>
            <person name="Kondrashov A.S."/>
            <person name="Logacheva M.D."/>
        </authorList>
    </citation>
    <scope>NUCLEOTIDE SEQUENCE [LARGE SCALE GENOMIC DNA]</scope>
</reference>
<dbReference type="FunFam" id="1.25.40.10:FF:000344">
    <property type="entry name" value="Pentatricopeptide repeat-containing protein"/>
    <property type="match status" value="1"/>
</dbReference>
<dbReference type="InterPro" id="IPR046960">
    <property type="entry name" value="PPR_At4g14850-like_plant"/>
</dbReference>
<dbReference type="FunFam" id="1.25.40.10:FF:000090">
    <property type="entry name" value="Pentatricopeptide repeat-containing protein, chloroplastic"/>
    <property type="match status" value="1"/>
</dbReference>
<dbReference type="InterPro" id="IPR046848">
    <property type="entry name" value="E_motif"/>
</dbReference>
<evidence type="ECO:0000256" key="1">
    <source>
        <dbReference type="ARBA" id="ARBA00022737"/>
    </source>
</evidence>
<dbReference type="EMBL" id="AUSU01003380">
    <property type="protein sequence ID" value="EPS66960.1"/>
    <property type="molecule type" value="Genomic_DNA"/>
</dbReference>
<dbReference type="Pfam" id="PF13041">
    <property type="entry name" value="PPR_2"/>
    <property type="match status" value="2"/>
</dbReference>
<comment type="caution">
    <text evidence="3">The sequence shown here is derived from an EMBL/GenBank/DDBJ whole genome shotgun (WGS) entry which is preliminary data.</text>
</comment>
<name>S8CJV3_9LAMI</name>
<dbReference type="GO" id="GO:0009451">
    <property type="term" value="P:RNA modification"/>
    <property type="evidence" value="ECO:0007669"/>
    <property type="project" value="InterPro"/>
</dbReference>
<evidence type="ECO:0000313" key="3">
    <source>
        <dbReference type="EMBL" id="EPS66960.1"/>
    </source>
</evidence>
<dbReference type="InterPro" id="IPR011990">
    <property type="entry name" value="TPR-like_helical_dom_sf"/>
</dbReference>
<dbReference type="Pfam" id="PF01535">
    <property type="entry name" value="PPR"/>
    <property type="match status" value="6"/>
</dbReference>
<dbReference type="Pfam" id="PF20431">
    <property type="entry name" value="E_motif"/>
    <property type="match status" value="1"/>
</dbReference>
<feature type="repeat" description="PPR" evidence="2">
    <location>
        <begin position="121"/>
        <end position="155"/>
    </location>
</feature>
<dbReference type="OrthoDB" id="1887476at2759"/>
<dbReference type="InterPro" id="IPR002885">
    <property type="entry name" value="PPR_rpt"/>
</dbReference>
<dbReference type="GO" id="GO:0003723">
    <property type="term" value="F:RNA binding"/>
    <property type="evidence" value="ECO:0007669"/>
    <property type="project" value="InterPro"/>
</dbReference>
<feature type="repeat" description="PPR" evidence="2">
    <location>
        <begin position="321"/>
        <end position="355"/>
    </location>
</feature>
<dbReference type="AlphaFoldDB" id="S8CJV3"/>
<organism evidence="3 4">
    <name type="scientific">Genlisea aurea</name>
    <dbReference type="NCBI Taxonomy" id="192259"/>
    <lineage>
        <taxon>Eukaryota</taxon>
        <taxon>Viridiplantae</taxon>
        <taxon>Streptophyta</taxon>
        <taxon>Embryophyta</taxon>
        <taxon>Tracheophyta</taxon>
        <taxon>Spermatophyta</taxon>
        <taxon>Magnoliopsida</taxon>
        <taxon>eudicotyledons</taxon>
        <taxon>Gunneridae</taxon>
        <taxon>Pentapetalae</taxon>
        <taxon>asterids</taxon>
        <taxon>lamiids</taxon>
        <taxon>Lamiales</taxon>
        <taxon>Lentibulariaceae</taxon>
        <taxon>Genlisea</taxon>
    </lineage>
</organism>
<keyword evidence="1" id="KW-0677">Repeat</keyword>
<protein>
    <recommendedName>
        <fullName evidence="5">Pentatricopeptide repeat-containing protein</fullName>
    </recommendedName>
</protein>
<dbReference type="PROSITE" id="PS51375">
    <property type="entry name" value="PPR"/>
    <property type="match status" value="6"/>
</dbReference>